<gene>
    <name evidence="2" type="ORF">MATL_G00063130</name>
</gene>
<dbReference type="Pfam" id="PF15299">
    <property type="entry name" value="ALS2CR8"/>
    <property type="match status" value="1"/>
</dbReference>
<dbReference type="InterPro" id="IPR029309">
    <property type="entry name" value="CaRF"/>
</dbReference>
<dbReference type="PANTHER" id="PTHR47456:SF1">
    <property type="entry name" value="PHD-TYPE DOMAIN-CONTAINING PROTEIN"/>
    <property type="match status" value="1"/>
</dbReference>
<feature type="region of interest" description="Disordered" evidence="1">
    <location>
        <begin position="288"/>
        <end position="310"/>
    </location>
</feature>
<dbReference type="EMBL" id="JAFDVH010000004">
    <property type="protein sequence ID" value="KAG7481104.1"/>
    <property type="molecule type" value="Genomic_DNA"/>
</dbReference>
<keyword evidence="3" id="KW-1185">Reference proteome</keyword>
<dbReference type="OrthoDB" id="8907856at2759"/>
<proteinExistence type="predicted"/>
<organism evidence="2 3">
    <name type="scientific">Megalops atlanticus</name>
    <name type="common">Tarpon</name>
    <name type="synonym">Clupea gigantea</name>
    <dbReference type="NCBI Taxonomy" id="7932"/>
    <lineage>
        <taxon>Eukaryota</taxon>
        <taxon>Metazoa</taxon>
        <taxon>Chordata</taxon>
        <taxon>Craniata</taxon>
        <taxon>Vertebrata</taxon>
        <taxon>Euteleostomi</taxon>
        <taxon>Actinopterygii</taxon>
        <taxon>Neopterygii</taxon>
        <taxon>Teleostei</taxon>
        <taxon>Elopiformes</taxon>
        <taxon>Megalopidae</taxon>
        <taxon>Megalops</taxon>
    </lineage>
</organism>
<dbReference type="AlphaFoldDB" id="A0A9D3Q9T3"/>
<dbReference type="Proteomes" id="UP001046870">
    <property type="component" value="Chromosome 4"/>
</dbReference>
<name>A0A9D3Q9T3_MEGAT</name>
<sequence>MDEPESGDINAINWHTLLEDFCNKQNYICGYVISESALHEVLEVYKRATTTAFCTRRSTTMKFLPTEGVKAKLDLRSISFTKSSSPYVKYDGVPFIMGGNKVLECQFGPKRECNKKIEEEEEWSLTLSALGHDYGPLREKRRRNTKKRGCEAKITIKQIHRFPQYKLTINKNKERELTRIKQRLLQDLKEGKEMQREERYYIELPLNNAHTNHVLGGFSGMAQTIHPQLIQWIEELVEEDNMPELQKQGVIEQPTLAPLIQPASSPTDQTIPSSSDFSLPTIHINEMPGASQRQMGSPFESGSAPYFFLS</sequence>
<dbReference type="GO" id="GO:0003700">
    <property type="term" value="F:DNA-binding transcription factor activity"/>
    <property type="evidence" value="ECO:0007669"/>
    <property type="project" value="InterPro"/>
</dbReference>
<evidence type="ECO:0000313" key="3">
    <source>
        <dbReference type="Proteomes" id="UP001046870"/>
    </source>
</evidence>
<reference evidence="2" key="1">
    <citation type="submission" date="2021-01" db="EMBL/GenBank/DDBJ databases">
        <authorList>
            <person name="Zahm M."/>
            <person name="Roques C."/>
            <person name="Cabau C."/>
            <person name="Klopp C."/>
            <person name="Donnadieu C."/>
            <person name="Jouanno E."/>
            <person name="Lampietro C."/>
            <person name="Louis A."/>
            <person name="Herpin A."/>
            <person name="Echchiki A."/>
            <person name="Berthelot C."/>
            <person name="Parey E."/>
            <person name="Roest-Crollius H."/>
            <person name="Braasch I."/>
            <person name="Postlethwait J."/>
            <person name="Bobe J."/>
            <person name="Montfort J."/>
            <person name="Bouchez O."/>
            <person name="Begum T."/>
            <person name="Mejri S."/>
            <person name="Adams A."/>
            <person name="Chen W.-J."/>
            <person name="Guiguen Y."/>
        </authorList>
    </citation>
    <scope>NUCLEOTIDE SEQUENCE</scope>
    <source>
        <strain evidence="2">YG-15Mar2019-1</strain>
        <tissue evidence="2">Brain</tissue>
    </source>
</reference>
<protein>
    <submittedName>
        <fullName evidence="2">Uncharacterized protein</fullName>
    </submittedName>
</protein>
<comment type="caution">
    <text evidence="2">The sequence shown here is derived from an EMBL/GenBank/DDBJ whole genome shotgun (WGS) entry which is preliminary data.</text>
</comment>
<dbReference type="PANTHER" id="PTHR47456">
    <property type="entry name" value="PHD-TYPE DOMAIN-CONTAINING PROTEIN"/>
    <property type="match status" value="1"/>
</dbReference>
<evidence type="ECO:0000256" key="1">
    <source>
        <dbReference type="SAM" id="MobiDB-lite"/>
    </source>
</evidence>
<evidence type="ECO:0000313" key="2">
    <source>
        <dbReference type="EMBL" id="KAG7481104.1"/>
    </source>
</evidence>
<accession>A0A9D3Q9T3</accession>